<keyword evidence="2" id="KW-0371">Homeobox</keyword>
<evidence type="ECO:0000313" key="5">
    <source>
        <dbReference type="EMBL" id="OQV11397.1"/>
    </source>
</evidence>
<dbReference type="Proteomes" id="UP000192578">
    <property type="component" value="Unassembled WGS sequence"/>
</dbReference>
<dbReference type="Gene3D" id="1.10.10.60">
    <property type="entry name" value="Homeodomain-like"/>
    <property type="match status" value="1"/>
</dbReference>
<feature type="compositionally biased region" description="Acidic residues" evidence="3">
    <location>
        <begin position="126"/>
        <end position="135"/>
    </location>
</feature>
<feature type="region of interest" description="Disordered" evidence="3">
    <location>
        <begin position="202"/>
        <end position="235"/>
    </location>
</feature>
<keyword evidence="2" id="KW-0539">Nucleus</keyword>
<dbReference type="SUPFAM" id="SSF46689">
    <property type="entry name" value="Homeodomain-like"/>
    <property type="match status" value="1"/>
</dbReference>
<proteinExistence type="predicted"/>
<dbReference type="PROSITE" id="PS50071">
    <property type="entry name" value="HOMEOBOX_2"/>
    <property type="match status" value="1"/>
</dbReference>
<feature type="DNA-binding region" description="Homeobox" evidence="2">
    <location>
        <begin position="44"/>
        <end position="103"/>
    </location>
</feature>
<dbReference type="InterPro" id="IPR009057">
    <property type="entry name" value="Homeodomain-like_sf"/>
</dbReference>
<keyword evidence="2" id="KW-0238">DNA-binding</keyword>
<reference evidence="6" key="1">
    <citation type="submission" date="2017-01" db="EMBL/GenBank/DDBJ databases">
        <title>Comparative genomics of anhydrobiosis in the tardigrade Hypsibius dujardini.</title>
        <authorList>
            <person name="Yoshida Y."/>
            <person name="Koutsovoulos G."/>
            <person name="Laetsch D."/>
            <person name="Stevens L."/>
            <person name="Kumar S."/>
            <person name="Horikawa D."/>
            <person name="Ishino K."/>
            <person name="Komine S."/>
            <person name="Tomita M."/>
            <person name="Blaxter M."/>
            <person name="Arakawa K."/>
        </authorList>
    </citation>
    <scope>NUCLEOTIDE SEQUENCE [LARGE SCALE GENOMIC DNA]</scope>
    <source>
        <strain evidence="6">Z151</strain>
    </source>
</reference>
<evidence type="ECO:0000256" key="2">
    <source>
        <dbReference type="PROSITE-ProRule" id="PRU00108"/>
    </source>
</evidence>
<evidence type="ECO:0000256" key="1">
    <source>
        <dbReference type="ARBA" id="ARBA00004123"/>
    </source>
</evidence>
<dbReference type="GO" id="GO:0003677">
    <property type="term" value="F:DNA binding"/>
    <property type="evidence" value="ECO:0007669"/>
    <property type="project" value="UniProtKB-UniRule"/>
</dbReference>
<dbReference type="InterPro" id="IPR001356">
    <property type="entry name" value="HD"/>
</dbReference>
<evidence type="ECO:0000259" key="4">
    <source>
        <dbReference type="PROSITE" id="PS50071"/>
    </source>
</evidence>
<feature type="compositionally biased region" description="Acidic residues" evidence="3">
    <location>
        <begin position="225"/>
        <end position="235"/>
    </location>
</feature>
<organism evidence="5 6">
    <name type="scientific">Hypsibius exemplaris</name>
    <name type="common">Freshwater tardigrade</name>
    <dbReference type="NCBI Taxonomy" id="2072580"/>
    <lineage>
        <taxon>Eukaryota</taxon>
        <taxon>Metazoa</taxon>
        <taxon>Ecdysozoa</taxon>
        <taxon>Tardigrada</taxon>
        <taxon>Eutardigrada</taxon>
        <taxon>Parachela</taxon>
        <taxon>Hypsibioidea</taxon>
        <taxon>Hypsibiidae</taxon>
        <taxon>Hypsibius</taxon>
    </lineage>
</organism>
<dbReference type="AlphaFoldDB" id="A0A1W0W866"/>
<dbReference type="EMBL" id="MTYJ01000172">
    <property type="protein sequence ID" value="OQV11397.1"/>
    <property type="molecule type" value="Genomic_DNA"/>
</dbReference>
<dbReference type="GO" id="GO:0005634">
    <property type="term" value="C:nucleus"/>
    <property type="evidence" value="ECO:0007669"/>
    <property type="project" value="UniProtKB-SubCell"/>
</dbReference>
<comment type="subcellular location">
    <subcellularLocation>
        <location evidence="1 2">Nucleus</location>
    </subcellularLocation>
</comment>
<accession>A0A1W0W866</accession>
<protein>
    <recommendedName>
        <fullName evidence="4">Homeobox domain-containing protein</fullName>
    </recommendedName>
</protein>
<comment type="caution">
    <text evidence="5">The sequence shown here is derived from an EMBL/GenBank/DDBJ whole genome shotgun (WGS) entry which is preliminary data.</text>
</comment>
<gene>
    <name evidence="5" type="ORF">BV898_14274</name>
</gene>
<evidence type="ECO:0000313" key="6">
    <source>
        <dbReference type="Proteomes" id="UP000192578"/>
    </source>
</evidence>
<feature type="region of interest" description="Disordered" evidence="3">
    <location>
        <begin position="108"/>
        <end position="143"/>
    </location>
</feature>
<feature type="domain" description="Homeobox" evidence="4">
    <location>
        <begin position="42"/>
        <end position="102"/>
    </location>
</feature>
<keyword evidence="6" id="KW-1185">Reference proteome</keyword>
<name>A0A1W0W866_HYPEX</name>
<sequence length="235" mass="27173">MKLYKISPKAYRFLLTEMPFPSVKLCVDLIRLEVLSRPADYVEPVTRKIQLTKEQKAVFRCQVRGEQIPKREGYDKIGKETGLNWHKVKKWFEKAREKENRRVRRLARGLSVDSADSTQSRGREETAEEPEESGEPVEKPKRSYLSAEQYAKLAREIHKVTDVLVFTEILVRKESVCSVRGAGCDRAGHWLRLPKIKRWFANKRGKEKSERNGTPRYPKRKNAPGDDDGSGSEKS</sequence>
<evidence type="ECO:0000256" key="3">
    <source>
        <dbReference type="SAM" id="MobiDB-lite"/>
    </source>
</evidence>